<protein>
    <submittedName>
        <fullName evidence="3">Unannotated protein</fullName>
    </submittedName>
</protein>
<proteinExistence type="predicted"/>
<dbReference type="GO" id="GO:0006310">
    <property type="term" value="P:DNA recombination"/>
    <property type="evidence" value="ECO:0007669"/>
    <property type="project" value="UniProtKB-KW"/>
</dbReference>
<dbReference type="SUPFAM" id="SSF56349">
    <property type="entry name" value="DNA breaking-rejoining enzymes"/>
    <property type="match status" value="1"/>
</dbReference>
<dbReference type="EMBL" id="CAEZSW010000027">
    <property type="protein sequence ID" value="CAB4550346.1"/>
    <property type="molecule type" value="Genomic_DNA"/>
</dbReference>
<gene>
    <name evidence="3" type="ORF">UFOPK1508_00373</name>
</gene>
<dbReference type="InterPro" id="IPR002104">
    <property type="entry name" value="Integrase_catalytic"/>
</dbReference>
<dbReference type="Gene3D" id="1.10.443.10">
    <property type="entry name" value="Intergrase catalytic core"/>
    <property type="match status" value="1"/>
</dbReference>
<dbReference type="PANTHER" id="PTHR30349:SF81">
    <property type="entry name" value="TYROSINE RECOMBINASE XERC"/>
    <property type="match status" value="1"/>
</dbReference>
<dbReference type="PROSITE" id="PS51898">
    <property type="entry name" value="TYR_RECOMBINASE"/>
    <property type="match status" value="1"/>
</dbReference>
<dbReference type="Pfam" id="PF00589">
    <property type="entry name" value="Phage_integrase"/>
    <property type="match status" value="1"/>
</dbReference>
<dbReference type="GO" id="GO:0003677">
    <property type="term" value="F:DNA binding"/>
    <property type="evidence" value="ECO:0007669"/>
    <property type="project" value="InterPro"/>
</dbReference>
<dbReference type="GO" id="GO:0015074">
    <property type="term" value="P:DNA integration"/>
    <property type="evidence" value="ECO:0007669"/>
    <property type="project" value="InterPro"/>
</dbReference>
<name>A0A6J6CGG7_9ZZZZ</name>
<reference evidence="3" key="1">
    <citation type="submission" date="2020-05" db="EMBL/GenBank/DDBJ databases">
        <authorList>
            <person name="Chiriac C."/>
            <person name="Salcher M."/>
            <person name="Ghai R."/>
            <person name="Kavagutti S V."/>
        </authorList>
    </citation>
    <scope>NUCLEOTIDE SEQUENCE</scope>
</reference>
<dbReference type="InterPro" id="IPR013762">
    <property type="entry name" value="Integrase-like_cat_sf"/>
</dbReference>
<dbReference type="InterPro" id="IPR050090">
    <property type="entry name" value="Tyrosine_recombinase_XerCD"/>
</dbReference>
<feature type="domain" description="Tyr recombinase" evidence="2">
    <location>
        <begin position="1"/>
        <end position="65"/>
    </location>
</feature>
<keyword evidence="1" id="KW-0233">DNA recombination</keyword>
<dbReference type="PANTHER" id="PTHR30349">
    <property type="entry name" value="PHAGE INTEGRASE-RELATED"/>
    <property type="match status" value="1"/>
</dbReference>
<dbReference type="InterPro" id="IPR011010">
    <property type="entry name" value="DNA_brk_join_enz"/>
</dbReference>
<dbReference type="AlphaFoldDB" id="A0A6J6CGG7"/>
<evidence type="ECO:0000256" key="1">
    <source>
        <dbReference type="ARBA" id="ARBA00023172"/>
    </source>
</evidence>
<sequence>MIKAAERAGIKEQVSPHSMRHSFATHLLDGGADIRVVQELLGHASVTTTQIYTLITIDRLRESYSTAHPRGK</sequence>
<evidence type="ECO:0000259" key="2">
    <source>
        <dbReference type="PROSITE" id="PS51898"/>
    </source>
</evidence>
<organism evidence="3">
    <name type="scientific">freshwater metagenome</name>
    <dbReference type="NCBI Taxonomy" id="449393"/>
    <lineage>
        <taxon>unclassified sequences</taxon>
        <taxon>metagenomes</taxon>
        <taxon>ecological metagenomes</taxon>
    </lineage>
</organism>
<evidence type="ECO:0000313" key="3">
    <source>
        <dbReference type="EMBL" id="CAB4550346.1"/>
    </source>
</evidence>
<accession>A0A6J6CGG7</accession>